<evidence type="ECO:0000313" key="3">
    <source>
        <dbReference type="Proteomes" id="UP000715965"/>
    </source>
</evidence>
<sequence length="309" mass="33671">MDRFDLASAMACLEGVADHGTTAAGAVGESVLVRGMPAHQYHADRDALSCSMLKPLLVSPAHFQVALACPPRQTDAMVFGSVLHLLVLEPHLLSQEVAVFPSVASKRTSEYKEFVAGRPDKMVIDEPSFAEARGLADKVMTTPYKGRCVGKFIEESIPEATVYYTDPATGLRIRLRMDAYHLDLTIDLKSTRHSDPLAFLRDAVDMDYDLQAFLYSFGRGLYEGSQALEPFVFVAAETEAPYSVSTLSAGSTFMDNGARKYQAALTAYKACSETGLWPDLGTDAELEIEPWQQFNPKGGWRAGLASQAG</sequence>
<accession>A0ABR9SIR2</accession>
<dbReference type="Proteomes" id="UP000715965">
    <property type="component" value="Unassembled WGS sequence"/>
</dbReference>
<proteinExistence type="predicted"/>
<dbReference type="InterPro" id="IPR024432">
    <property type="entry name" value="Put_RecE_PDDEXK-like_dom"/>
</dbReference>
<reference evidence="2 3" key="1">
    <citation type="submission" date="2020-10" db="EMBL/GenBank/DDBJ databases">
        <title>Draft genome of Ramlibacter aquaticus LMG 30558.</title>
        <authorList>
            <person name="Props R."/>
        </authorList>
    </citation>
    <scope>NUCLEOTIDE SEQUENCE [LARGE SCALE GENOMIC DNA]</scope>
    <source>
        <strain evidence="2 3">LMG 30558</strain>
    </source>
</reference>
<evidence type="ECO:0000259" key="1">
    <source>
        <dbReference type="Pfam" id="PF12684"/>
    </source>
</evidence>
<keyword evidence="3" id="KW-1185">Reference proteome</keyword>
<dbReference type="Gene3D" id="3.90.320.10">
    <property type="match status" value="1"/>
</dbReference>
<organism evidence="2 3">
    <name type="scientific">Ramlibacter aquaticus</name>
    <dbReference type="NCBI Taxonomy" id="2780094"/>
    <lineage>
        <taxon>Bacteria</taxon>
        <taxon>Pseudomonadati</taxon>
        <taxon>Pseudomonadota</taxon>
        <taxon>Betaproteobacteria</taxon>
        <taxon>Burkholderiales</taxon>
        <taxon>Comamonadaceae</taxon>
        <taxon>Ramlibacter</taxon>
    </lineage>
</organism>
<evidence type="ECO:0000313" key="2">
    <source>
        <dbReference type="EMBL" id="MBE7942261.1"/>
    </source>
</evidence>
<protein>
    <submittedName>
        <fullName evidence="2">PD-(D/E)XK nuclease-like domain-containing protein</fullName>
    </submittedName>
</protein>
<dbReference type="InterPro" id="IPR011604">
    <property type="entry name" value="PDDEXK-like_dom_sf"/>
</dbReference>
<dbReference type="EMBL" id="JADDOJ010000088">
    <property type="protein sequence ID" value="MBE7942261.1"/>
    <property type="molecule type" value="Genomic_DNA"/>
</dbReference>
<name>A0ABR9SIR2_9BURK</name>
<feature type="domain" description="Putative exodeoxyribonuclease 8 PDDEXK-like" evidence="1">
    <location>
        <begin position="49"/>
        <end position="285"/>
    </location>
</feature>
<gene>
    <name evidence="2" type="ORF">IM725_16945</name>
</gene>
<comment type="caution">
    <text evidence="2">The sequence shown here is derived from an EMBL/GenBank/DDBJ whole genome shotgun (WGS) entry which is preliminary data.</text>
</comment>
<dbReference type="Pfam" id="PF12684">
    <property type="entry name" value="DUF3799"/>
    <property type="match status" value="1"/>
</dbReference>